<proteinExistence type="predicted"/>
<dbReference type="Proteomes" id="UP000185911">
    <property type="component" value="Unassembled WGS sequence"/>
</dbReference>
<protein>
    <submittedName>
        <fullName evidence="1">Uncharacterized protein</fullName>
    </submittedName>
</protein>
<dbReference type="EMBL" id="MSYM01000017">
    <property type="protein sequence ID" value="OLP05428.1"/>
    <property type="molecule type" value="Genomic_DNA"/>
</dbReference>
<dbReference type="AlphaFoldDB" id="A0A1Q8YBK0"/>
<name>A0A1Q8YBK0_9BURK</name>
<keyword evidence="2" id="KW-1185">Reference proteome</keyword>
<evidence type="ECO:0000313" key="2">
    <source>
        <dbReference type="Proteomes" id="UP000185911"/>
    </source>
</evidence>
<reference evidence="1 2" key="1">
    <citation type="submission" date="2017-01" db="EMBL/GenBank/DDBJ databases">
        <title>Genome sequence of Rhodoferax antarcticus ANT.BR, a psychrophilic purple nonsulfur bacterium from an Antarctic microbial mat.</title>
        <authorList>
            <person name="Baker J."/>
            <person name="Riester C."/>
            <person name="Skinner B."/>
            <person name="Newell A."/>
            <person name="Swingley W."/>
            <person name="Madigan M."/>
            <person name="Jung D."/>
            <person name="Asao M."/>
            <person name="Chen M."/>
            <person name="Loughlin P."/>
            <person name="Pan H."/>
            <person name="Lin S."/>
            <person name="Li N."/>
            <person name="Shaw J."/>
            <person name="Prado M."/>
            <person name="Sherman C."/>
            <person name="Li X."/>
            <person name="Tang J."/>
            <person name="Blankenship R."/>
            <person name="Zhao T."/>
            <person name="Touchman J."/>
            <person name="Sattley M."/>
        </authorList>
    </citation>
    <scope>NUCLEOTIDE SEQUENCE [LARGE SCALE GENOMIC DNA]</scope>
    <source>
        <strain evidence="1 2">ANT.BR</strain>
    </source>
</reference>
<evidence type="ECO:0000313" key="1">
    <source>
        <dbReference type="EMBL" id="OLP05428.1"/>
    </source>
</evidence>
<organism evidence="1 2">
    <name type="scientific">Rhodoferax antarcticus ANT.BR</name>
    <dbReference type="NCBI Taxonomy" id="1111071"/>
    <lineage>
        <taxon>Bacteria</taxon>
        <taxon>Pseudomonadati</taxon>
        <taxon>Pseudomonadota</taxon>
        <taxon>Betaproteobacteria</taxon>
        <taxon>Burkholderiales</taxon>
        <taxon>Comamonadaceae</taxon>
        <taxon>Rhodoferax</taxon>
    </lineage>
</organism>
<accession>A0A1Q8YBK0</accession>
<gene>
    <name evidence="1" type="ORF">BLL52_3557</name>
</gene>
<sequence>MGAIVGEKPAPAGTGRHNVYMKNTALALINKALIAILYAVKELACRCLAAAPLSSRQHLRVQWR</sequence>
<comment type="caution">
    <text evidence="1">The sequence shown here is derived from an EMBL/GenBank/DDBJ whole genome shotgun (WGS) entry which is preliminary data.</text>
</comment>